<dbReference type="SUPFAM" id="SSF55031">
    <property type="entry name" value="Bacterial exopeptidase dimerisation domain"/>
    <property type="match status" value="1"/>
</dbReference>
<dbReference type="GO" id="GO:0008233">
    <property type="term" value="F:peptidase activity"/>
    <property type="evidence" value="ECO:0007669"/>
    <property type="project" value="UniProtKB-KW"/>
</dbReference>
<dbReference type="EMBL" id="JAGSCS010000007">
    <property type="protein sequence ID" value="MBR0576074.1"/>
    <property type="molecule type" value="Genomic_DNA"/>
</dbReference>
<dbReference type="InterPro" id="IPR011650">
    <property type="entry name" value="Peptidase_M20_dimer"/>
</dbReference>
<evidence type="ECO:0000313" key="8">
    <source>
        <dbReference type="Proteomes" id="UP000675379"/>
    </source>
</evidence>
<dbReference type="AlphaFoldDB" id="A0A941HQ46"/>
<evidence type="ECO:0000259" key="6">
    <source>
        <dbReference type="Pfam" id="PF07687"/>
    </source>
</evidence>
<organism evidence="7 8">
    <name type="scientific">Proteiniclasticum sediminis</name>
    <dbReference type="NCBI Taxonomy" id="2804028"/>
    <lineage>
        <taxon>Bacteria</taxon>
        <taxon>Bacillati</taxon>
        <taxon>Bacillota</taxon>
        <taxon>Clostridia</taxon>
        <taxon>Eubacteriales</taxon>
        <taxon>Clostridiaceae</taxon>
        <taxon>Proteiniclasticum</taxon>
    </lineage>
</organism>
<dbReference type="PANTHER" id="PTHR45962">
    <property type="entry name" value="N-FATTY-ACYL-AMINO ACID SYNTHASE/HYDROLASE PM20D1"/>
    <property type="match status" value="1"/>
</dbReference>
<dbReference type="Gene3D" id="1.10.150.900">
    <property type="match status" value="1"/>
</dbReference>
<evidence type="ECO:0000256" key="2">
    <source>
        <dbReference type="ARBA" id="ARBA00022670"/>
    </source>
</evidence>
<evidence type="ECO:0000256" key="5">
    <source>
        <dbReference type="ARBA" id="ARBA00022833"/>
    </source>
</evidence>
<comment type="similarity">
    <text evidence="1">Belongs to the peptidase M20A family.</text>
</comment>
<dbReference type="Pfam" id="PF07687">
    <property type="entry name" value="M20_dimer"/>
    <property type="match status" value="1"/>
</dbReference>
<keyword evidence="5" id="KW-0862">Zinc</keyword>
<feature type="domain" description="Peptidase M20 dimerisation" evidence="6">
    <location>
        <begin position="191"/>
        <end position="334"/>
    </location>
</feature>
<dbReference type="InterPro" id="IPR002933">
    <property type="entry name" value="Peptidase_M20"/>
</dbReference>
<comment type="caution">
    <text evidence="7">The sequence shown here is derived from an EMBL/GenBank/DDBJ whole genome shotgun (WGS) entry which is preliminary data.</text>
</comment>
<dbReference type="InterPro" id="IPR001261">
    <property type="entry name" value="ArgE/DapE_CS"/>
</dbReference>
<accession>A0A941HQ46</accession>
<evidence type="ECO:0000256" key="4">
    <source>
        <dbReference type="ARBA" id="ARBA00022801"/>
    </source>
</evidence>
<dbReference type="Pfam" id="PF01546">
    <property type="entry name" value="Peptidase_M20"/>
    <property type="match status" value="1"/>
</dbReference>
<name>A0A941HQ46_9CLOT</name>
<keyword evidence="4" id="KW-0378">Hydrolase</keyword>
<dbReference type="SUPFAM" id="SSF53187">
    <property type="entry name" value="Zn-dependent exopeptidases"/>
    <property type="match status" value="1"/>
</dbReference>
<dbReference type="Gene3D" id="3.30.70.360">
    <property type="match status" value="1"/>
</dbReference>
<dbReference type="PROSITE" id="PS00758">
    <property type="entry name" value="ARGE_DAPE_CPG2_1"/>
    <property type="match status" value="1"/>
</dbReference>
<keyword evidence="8" id="KW-1185">Reference proteome</keyword>
<keyword evidence="3" id="KW-0479">Metal-binding</keyword>
<reference evidence="7" key="1">
    <citation type="submission" date="2021-04" db="EMBL/GenBank/DDBJ databases">
        <title>Proteiniclasticum sedimins sp. nov., an obligate anaerobic bacterium isolated from anaerobic sludge.</title>
        <authorList>
            <person name="Liu J."/>
        </authorList>
    </citation>
    <scope>NUCLEOTIDE SEQUENCE</scope>
    <source>
        <strain evidence="7">BAD-10</strain>
    </source>
</reference>
<dbReference type="InterPro" id="IPR047177">
    <property type="entry name" value="Pept_M20A"/>
</dbReference>
<dbReference type="RefSeq" id="WP_211800837.1">
    <property type="nucleotide sequence ID" value="NZ_JAGSCS010000007.1"/>
</dbReference>
<evidence type="ECO:0000313" key="7">
    <source>
        <dbReference type="EMBL" id="MBR0576074.1"/>
    </source>
</evidence>
<protein>
    <submittedName>
        <fullName evidence="7">M20/M25/M40 family metallo-hydrolase</fullName>
    </submittedName>
</protein>
<dbReference type="Proteomes" id="UP000675379">
    <property type="component" value="Unassembled WGS sequence"/>
</dbReference>
<gene>
    <name evidence="7" type="ORF">KCG48_06930</name>
</gene>
<dbReference type="Gene3D" id="3.40.630.10">
    <property type="entry name" value="Zn peptidases"/>
    <property type="match status" value="1"/>
</dbReference>
<evidence type="ECO:0000256" key="3">
    <source>
        <dbReference type="ARBA" id="ARBA00022723"/>
    </source>
</evidence>
<dbReference type="GO" id="GO:0006508">
    <property type="term" value="P:proteolysis"/>
    <property type="evidence" value="ECO:0007669"/>
    <property type="project" value="UniProtKB-KW"/>
</dbReference>
<dbReference type="GO" id="GO:0046872">
    <property type="term" value="F:metal ion binding"/>
    <property type="evidence" value="ECO:0007669"/>
    <property type="project" value="UniProtKB-KW"/>
</dbReference>
<evidence type="ECO:0000256" key="1">
    <source>
        <dbReference type="ARBA" id="ARBA00006247"/>
    </source>
</evidence>
<keyword evidence="2" id="KW-0645">Protease</keyword>
<dbReference type="PANTHER" id="PTHR45962:SF1">
    <property type="entry name" value="N-FATTY-ACYL-AMINO ACID SYNTHASE_HYDROLASE PM20D1"/>
    <property type="match status" value="1"/>
</dbReference>
<dbReference type="InterPro" id="IPR036264">
    <property type="entry name" value="Bact_exopeptidase_dim_dom"/>
</dbReference>
<sequence>MDTMILARHLAEALTFPTVEGNEEAKENFLAFLTRTYPRVHGELSVEVVGTYSRIYRWKGKNTERLPVLLTAHYDVVPVEEGTQHHWTCPPFSGEIREDFVYGRGALDDKNQVICILEALERALEKGEEPQRDVYFALGHDEEVGGKEGAQAMAKVFQARGLSFSYVLDEGGAVVEDALPGFFQPFAFVGVAEKGSSMVELRVQGEGGHSSMPAGPSSVAILAQAIARLTDHPMKLRLTPAVEKLLQELSGVGGVQGFLLRRPRLFFPLLGRSLEKISTMNAMLRTTMAVTRIQGGEADNLLPQEAWALVNVRLLPGDTLEEVLQEMKKIVEDLPVVMKRITTEEASSLSPTDTAEFKALKELIGEIFPKIPVLPYIMAGSSDSRKYEPCSKNIFRFSAVKLTSSDLTTVHGTDERVSLENLETMARFYEELLRK</sequence>
<proteinExistence type="inferred from homology"/>